<protein>
    <submittedName>
        <fullName evidence="1">Uncharacterized protein</fullName>
    </submittedName>
</protein>
<accession>A0AAV8WWD9</accession>
<name>A0AAV8WWD9_9CUCU</name>
<comment type="caution">
    <text evidence="1">The sequence shown here is derived from an EMBL/GenBank/DDBJ whole genome shotgun (WGS) entry which is preliminary data.</text>
</comment>
<sequence>WQVTAFPQKEKFETRTVKESWPTINEEFTFNLIFSTKRYDDYFKGKFVSFTIYAILGDEEEKPKEKPKGMLKRFLSFNDSEDFDFIRKGSVRKPSIRRSSYKHNLSNRRTIGAVTYNLDSKIFTQTLTNNFISTPDIWRNVKEITSGIQTQPVSVQQKIYCRY</sequence>
<feature type="non-terminal residue" evidence="1">
    <location>
        <position position="1"/>
    </location>
</feature>
<dbReference type="EMBL" id="JANEYF010004655">
    <property type="protein sequence ID" value="KAJ8930492.1"/>
    <property type="molecule type" value="Genomic_DNA"/>
</dbReference>
<evidence type="ECO:0000313" key="1">
    <source>
        <dbReference type="EMBL" id="KAJ8930492.1"/>
    </source>
</evidence>
<dbReference type="AlphaFoldDB" id="A0AAV8WWD9"/>
<proteinExistence type="predicted"/>
<organism evidence="1 2">
    <name type="scientific">Rhamnusium bicolor</name>
    <dbReference type="NCBI Taxonomy" id="1586634"/>
    <lineage>
        <taxon>Eukaryota</taxon>
        <taxon>Metazoa</taxon>
        <taxon>Ecdysozoa</taxon>
        <taxon>Arthropoda</taxon>
        <taxon>Hexapoda</taxon>
        <taxon>Insecta</taxon>
        <taxon>Pterygota</taxon>
        <taxon>Neoptera</taxon>
        <taxon>Endopterygota</taxon>
        <taxon>Coleoptera</taxon>
        <taxon>Polyphaga</taxon>
        <taxon>Cucujiformia</taxon>
        <taxon>Chrysomeloidea</taxon>
        <taxon>Cerambycidae</taxon>
        <taxon>Lepturinae</taxon>
        <taxon>Rhagiini</taxon>
        <taxon>Rhamnusium</taxon>
    </lineage>
</organism>
<evidence type="ECO:0000313" key="2">
    <source>
        <dbReference type="Proteomes" id="UP001162156"/>
    </source>
</evidence>
<dbReference type="Proteomes" id="UP001162156">
    <property type="component" value="Unassembled WGS sequence"/>
</dbReference>
<gene>
    <name evidence="1" type="ORF">NQ314_016719</name>
</gene>
<keyword evidence="2" id="KW-1185">Reference proteome</keyword>
<reference evidence="1" key="1">
    <citation type="journal article" date="2023" name="Insect Mol. Biol.">
        <title>Genome sequencing provides insights into the evolution of gene families encoding plant cell wall-degrading enzymes in longhorned beetles.</title>
        <authorList>
            <person name="Shin N.R."/>
            <person name="Okamura Y."/>
            <person name="Kirsch R."/>
            <person name="Pauchet Y."/>
        </authorList>
    </citation>
    <scope>NUCLEOTIDE SEQUENCE</scope>
    <source>
        <strain evidence="1">RBIC_L_NR</strain>
    </source>
</reference>